<dbReference type="Pfam" id="PF07811">
    <property type="entry name" value="TadE"/>
    <property type="match status" value="1"/>
</dbReference>
<sequence length="180" mass="20149">MSIAQTLRRRWKAFGKAEDGTATIEFAIVFPFFVFTFLSAVEMGMITYRHSMLERSLDIVVRNIRLNTGAAPQHDQIKQQICDTAGVIPDCTNQLRLEMLEVDLRTNLVIPDEVDCVDHSESARPVRNFVNGQENEMMILRVCAKFDPIFPTSGLGHYLEKDGAGQAALVSTAAFVQEPD</sequence>
<dbReference type="Proteomes" id="UP001227162">
    <property type="component" value="Unassembled WGS sequence"/>
</dbReference>
<protein>
    <submittedName>
        <fullName evidence="3">Pilus assembly protein</fullName>
    </submittedName>
</protein>
<keyword evidence="4" id="KW-1185">Reference proteome</keyword>
<keyword evidence="1" id="KW-1133">Transmembrane helix</keyword>
<accession>A0AAJ1U7U2</accession>
<evidence type="ECO:0000313" key="4">
    <source>
        <dbReference type="Proteomes" id="UP001227162"/>
    </source>
</evidence>
<keyword evidence="1" id="KW-0812">Transmembrane</keyword>
<evidence type="ECO:0000256" key="1">
    <source>
        <dbReference type="SAM" id="Phobius"/>
    </source>
</evidence>
<dbReference type="RefSeq" id="WP_317624865.1">
    <property type="nucleotide sequence ID" value="NZ_JANFFA010000001.1"/>
</dbReference>
<feature type="transmembrane region" description="Helical" evidence="1">
    <location>
        <begin position="26"/>
        <end position="48"/>
    </location>
</feature>
<dbReference type="EMBL" id="JANFFA010000001">
    <property type="protein sequence ID" value="MDQ2093270.1"/>
    <property type="molecule type" value="Genomic_DNA"/>
</dbReference>
<gene>
    <name evidence="3" type="ORF">NOI20_04030</name>
</gene>
<feature type="domain" description="TadE-like" evidence="2">
    <location>
        <begin position="20"/>
        <end position="55"/>
    </location>
</feature>
<reference evidence="3" key="1">
    <citation type="submission" date="2022-07" db="EMBL/GenBank/DDBJ databases">
        <authorList>
            <person name="Otstavnykh N."/>
            <person name="Isaeva M."/>
            <person name="Bystritskaya E."/>
        </authorList>
    </citation>
    <scope>NUCLEOTIDE SEQUENCE</scope>
    <source>
        <strain evidence="3">10Alg 79</strain>
    </source>
</reference>
<name>A0AAJ1U7U2_9RHOB</name>
<dbReference type="AlphaFoldDB" id="A0AAJ1U7U2"/>
<comment type="caution">
    <text evidence="3">The sequence shown here is derived from an EMBL/GenBank/DDBJ whole genome shotgun (WGS) entry which is preliminary data.</text>
</comment>
<keyword evidence="1" id="KW-0472">Membrane</keyword>
<evidence type="ECO:0000313" key="3">
    <source>
        <dbReference type="EMBL" id="MDQ2093270.1"/>
    </source>
</evidence>
<organism evidence="3 4">
    <name type="scientific">Rhodalgimonas zhirmunskyi</name>
    <dbReference type="NCBI Taxonomy" id="2964767"/>
    <lineage>
        <taxon>Bacteria</taxon>
        <taxon>Pseudomonadati</taxon>
        <taxon>Pseudomonadota</taxon>
        <taxon>Alphaproteobacteria</taxon>
        <taxon>Rhodobacterales</taxon>
        <taxon>Roseobacteraceae</taxon>
        <taxon>Rhodalgimonas</taxon>
    </lineage>
</organism>
<reference evidence="3" key="2">
    <citation type="submission" date="2023-04" db="EMBL/GenBank/DDBJ databases">
        <title>'Rhodoalgimonas zhirmunskyi' gen. nov., isolated from a red alga.</title>
        <authorList>
            <person name="Nedashkovskaya O.I."/>
            <person name="Otstavnykh N.Y."/>
            <person name="Bystritskaya E.P."/>
            <person name="Balabanova L.A."/>
            <person name="Isaeva M.P."/>
        </authorList>
    </citation>
    <scope>NUCLEOTIDE SEQUENCE</scope>
    <source>
        <strain evidence="3">10Alg 79</strain>
    </source>
</reference>
<evidence type="ECO:0000259" key="2">
    <source>
        <dbReference type="Pfam" id="PF07811"/>
    </source>
</evidence>
<proteinExistence type="predicted"/>
<dbReference type="InterPro" id="IPR012495">
    <property type="entry name" value="TadE-like_dom"/>
</dbReference>